<comment type="similarity">
    <text evidence="3">Belongs to the VAM6/VPS39 family.</text>
</comment>
<dbReference type="HOGENOM" id="CLU_293239_0_0_1"/>
<dbReference type="GO" id="GO:1990816">
    <property type="term" value="C:vacuole-mitochondrion membrane contact site"/>
    <property type="evidence" value="ECO:0007669"/>
    <property type="project" value="EnsemblFungi"/>
</dbReference>
<dbReference type="GO" id="GO:0034727">
    <property type="term" value="P:piecemeal microautophagy of the nucleus"/>
    <property type="evidence" value="ECO:0007669"/>
    <property type="project" value="EnsemblFungi"/>
</dbReference>
<dbReference type="GO" id="GO:0005085">
    <property type="term" value="F:guanyl-nucleotide exchange factor activity"/>
    <property type="evidence" value="ECO:0007669"/>
    <property type="project" value="EnsemblFungi"/>
</dbReference>
<evidence type="ECO:0000256" key="3">
    <source>
        <dbReference type="ARBA" id="ARBA00038201"/>
    </source>
</evidence>
<dbReference type="eggNOG" id="KOG2063">
    <property type="taxonomic scope" value="Eukaryota"/>
</dbReference>
<evidence type="ECO:0000259" key="4">
    <source>
        <dbReference type="Pfam" id="PF10366"/>
    </source>
</evidence>
<dbReference type="InterPro" id="IPR032914">
    <property type="entry name" value="Vam6/VPS39/TRAP1"/>
</dbReference>
<evidence type="ECO:0000256" key="2">
    <source>
        <dbReference type="ARBA" id="ARBA00023136"/>
    </source>
</evidence>
<dbReference type="STRING" id="436907.A7TGD8"/>
<dbReference type="GO" id="GO:0030897">
    <property type="term" value="C:HOPS complex"/>
    <property type="evidence" value="ECO:0007669"/>
    <property type="project" value="EnsemblFungi"/>
</dbReference>
<gene>
    <name evidence="5" type="ORF">Kpol_1055p65</name>
</gene>
<dbReference type="PhylomeDB" id="A7TGD8"/>
<dbReference type="Proteomes" id="UP000000267">
    <property type="component" value="Unassembled WGS sequence"/>
</dbReference>
<dbReference type="GO" id="GO:0012505">
    <property type="term" value="C:endomembrane system"/>
    <property type="evidence" value="ECO:0007669"/>
    <property type="project" value="UniProtKB-SubCell"/>
</dbReference>
<dbReference type="KEGG" id="vpo:Kpol_1055p65"/>
<dbReference type="EMBL" id="DS480386">
    <property type="protein sequence ID" value="EDO18708.1"/>
    <property type="molecule type" value="Genomic_DNA"/>
</dbReference>
<dbReference type="GeneID" id="5547018"/>
<sequence>MLTKKLIDVVDTEHITAILPIPKVQKLIVATKSNDVHVYYRDTVKYKHFQTYPNLLKSLHTEESTIHEFYYSHELLTVFAKCEKSIILLNSTNISQYDKIVDKRGIGKCWVFELPLAGKDESMTILIYCTKTASKLRMFIWHGRSYTDMSETSLSGKSEPILSMEPSKDGIFLVTKLGVYFWKFKSLNLTRIDKVVKKTNNSNLVSLIIALESIGNKSDASTDSLTDELMSLKSVSTVTKTSGFKGFWNKKLNANNSNLKQSRYLYKKRNNVYPSLIDGTTGYSFDIEISPQGEPYLIATEIDQLIDFNSNFPNIIYNIADTIILSNSEHIRLVDSETGFSFLSLHIPEGIKRVHILDEPYLIVWTEEDKIKLYHYQVDDSYEHEFDEDEELLNYVNQESEFCRLWRKVTFYTYFLSCPYSLELCSSSNPERSLDLCAMKLRDLTVMFCLQIYNRYQQCLLQLIHQNCNESKYKKIEKNIVENIFSKFILFWAPPQLIISNTFPKRISNYVEEYGNKSHSYLPMLHDKERDNDVKKEYLTQWYLPYLTDIRRHIKNLLSPTTDSKIKWNFMGRSISQNLEFFLVNDHDEMDTATLLKLIDTTLFVVYLYYQPTLLAPFLRVENFCDFDLVAKELENHQLYQELLDFYFTKGEHVSALTLLKKLYETSVSAEDQELTSGIKVLIIRYIKKLSNDNLDLIFETCNWLLGVFQDKDGILLEIFLDDSQIAKFRDHIKVYDYLKAIREVIAIEYLEFIIATFEVDSPRCYKILIEKYLKKIDEQTVRTKLRSILDTTTTYDAEDILHLIENKMNSSDPSNEDFIFLQGLLPFVYRMLGRHEEAVDILFNSLSDYASASSYCNGIYVMNREIGEDLLLYFLKLLIKDDSATKSTYLFHFIKEYYSKIDTVKLLKLIPKNKKLKELKELIIRSVITTKITKEEENMTRNLLQVELIGTTHELNQELSNSVSLQQNSICPICGKNFPVFTTDSVLWFTIDGQNRVVHYNCGKSLQSNVKKQPTADKMQLTVLSYNTQVAKTNDI</sequence>
<dbReference type="AlphaFoldDB" id="A7TGD8"/>
<dbReference type="GO" id="GO:0034058">
    <property type="term" value="P:endosomal vesicle fusion"/>
    <property type="evidence" value="ECO:0007669"/>
    <property type="project" value="TreeGrafter"/>
</dbReference>
<keyword evidence="2" id="KW-0472">Membrane</keyword>
<dbReference type="Pfam" id="PF10366">
    <property type="entry name" value="Vps39_1"/>
    <property type="match status" value="1"/>
</dbReference>
<keyword evidence="6" id="KW-1185">Reference proteome</keyword>
<evidence type="ECO:0000313" key="5">
    <source>
        <dbReference type="EMBL" id="EDO18708.1"/>
    </source>
</evidence>
<dbReference type="GO" id="GO:0035091">
    <property type="term" value="F:phosphatidylinositol binding"/>
    <property type="evidence" value="ECO:0007669"/>
    <property type="project" value="EnsemblFungi"/>
</dbReference>
<dbReference type="OrthoDB" id="5325112at2759"/>
<organism evidence="6">
    <name type="scientific">Vanderwaltozyma polyspora (strain ATCC 22028 / DSM 70294 / BCRC 21397 / CBS 2163 / NBRC 10782 / NRRL Y-8283 / UCD 57-17)</name>
    <name type="common">Kluyveromyces polysporus</name>
    <dbReference type="NCBI Taxonomy" id="436907"/>
    <lineage>
        <taxon>Eukaryota</taxon>
        <taxon>Fungi</taxon>
        <taxon>Dikarya</taxon>
        <taxon>Ascomycota</taxon>
        <taxon>Saccharomycotina</taxon>
        <taxon>Saccharomycetes</taxon>
        <taxon>Saccharomycetales</taxon>
        <taxon>Saccharomycetaceae</taxon>
        <taxon>Vanderwaltozyma</taxon>
    </lineage>
</organism>
<dbReference type="InterPro" id="IPR019452">
    <property type="entry name" value="VPS39/TGF_beta_rcpt-assoc_1"/>
</dbReference>
<dbReference type="GO" id="GO:0031267">
    <property type="term" value="F:small GTPase binding"/>
    <property type="evidence" value="ECO:0007669"/>
    <property type="project" value="EnsemblFungi"/>
</dbReference>
<reference evidence="5 6" key="1">
    <citation type="journal article" date="2007" name="Proc. Natl. Acad. Sci. U.S.A.">
        <title>Independent sorting-out of thousands of duplicated gene pairs in two yeast species descended from a whole-genome duplication.</title>
        <authorList>
            <person name="Scannell D.R."/>
            <person name="Frank A.C."/>
            <person name="Conant G.C."/>
            <person name="Byrne K.P."/>
            <person name="Woolfit M."/>
            <person name="Wolfe K.H."/>
        </authorList>
    </citation>
    <scope>NUCLEOTIDE SEQUENCE [LARGE SCALE GENOMIC DNA]</scope>
    <source>
        <strain evidence="6">ATCC 22028 / DSM 70294 / BCRC 21397 / CBS 2163 / NBRC 10782 / NRRL Y-8283 / UCD 57-17</strain>
    </source>
</reference>
<accession>A7TGD8</accession>
<name>A7TGD8_VANPO</name>
<dbReference type="GO" id="GO:0042144">
    <property type="term" value="P:vacuole fusion, non-autophagic"/>
    <property type="evidence" value="ECO:0007669"/>
    <property type="project" value="EnsemblFungi"/>
</dbReference>
<protein>
    <recommendedName>
        <fullName evidence="4">Vacuolar sorting protein 39/Transforming growth factor beta receptor-associated domain-containing protein</fullName>
    </recommendedName>
</protein>
<dbReference type="GO" id="GO:1904263">
    <property type="term" value="P:positive regulation of TORC1 signaling"/>
    <property type="evidence" value="ECO:0007669"/>
    <property type="project" value="EnsemblFungi"/>
</dbReference>
<comment type="subcellular location">
    <subcellularLocation>
        <location evidence="1">Endomembrane system</location>
        <topology evidence="1">Peripheral membrane protein</topology>
    </subcellularLocation>
</comment>
<dbReference type="RefSeq" id="XP_001646566.1">
    <property type="nucleotide sequence ID" value="XM_001646516.1"/>
</dbReference>
<feature type="domain" description="Vacuolar sorting protein 39/Transforming growth factor beta receptor-associated" evidence="4">
    <location>
        <begin position="599"/>
        <end position="706"/>
    </location>
</feature>
<dbReference type="PANTHER" id="PTHR12894:SF49">
    <property type="entry name" value="VAM6_VPS39-LIKE PROTEIN"/>
    <property type="match status" value="1"/>
</dbReference>
<dbReference type="PANTHER" id="PTHR12894">
    <property type="entry name" value="CNH DOMAIN CONTAINING"/>
    <property type="match status" value="1"/>
</dbReference>
<dbReference type="InParanoid" id="A7TGD8"/>
<dbReference type="GO" id="GO:0000329">
    <property type="term" value="C:fungal-type vacuole membrane"/>
    <property type="evidence" value="ECO:0007669"/>
    <property type="project" value="EnsemblFungi"/>
</dbReference>
<dbReference type="OMA" id="FWAPPQL"/>
<evidence type="ECO:0000256" key="1">
    <source>
        <dbReference type="ARBA" id="ARBA00004184"/>
    </source>
</evidence>
<dbReference type="FunCoup" id="A7TGD8">
    <property type="interactions" value="708"/>
</dbReference>
<dbReference type="GO" id="GO:0099022">
    <property type="term" value="P:vesicle tethering"/>
    <property type="evidence" value="ECO:0007669"/>
    <property type="project" value="EnsemblFungi"/>
</dbReference>
<proteinExistence type="inferred from homology"/>
<evidence type="ECO:0000313" key="6">
    <source>
        <dbReference type="Proteomes" id="UP000000267"/>
    </source>
</evidence>
<dbReference type="GO" id="GO:0035542">
    <property type="term" value="P:regulation of SNARE complex assembly"/>
    <property type="evidence" value="ECO:0007669"/>
    <property type="project" value="EnsemblFungi"/>
</dbReference>